<evidence type="ECO:0000313" key="4">
    <source>
        <dbReference type="Proteomes" id="UP000006514"/>
    </source>
</evidence>
<dbReference type="InterPro" id="IPR051035">
    <property type="entry name" value="Mito_inheritance_9"/>
</dbReference>
<organism evidence="3 4">
    <name type="scientific">Auricularia subglabra (strain TFB-10046 / SS5)</name>
    <name type="common">White-rot fungus</name>
    <name type="synonym">Auricularia delicata (strain TFB10046)</name>
    <dbReference type="NCBI Taxonomy" id="717982"/>
    <lineage>
        <taxon>Eukaryota</taxon>
        <taxon>Fungi</taxon>
        <taxon>Dikarya</taxon>
        <taxon>Basidiomycota</taxon>
        <taxon>Agaricomycotina</taxon>
        <taxon>Agaricomycetes</taxon>
        <taxon>Auriculariales</taxon>
        <taxon>Auriculariaceae</taxon>
        <taxon>Auricularia</taxon>
    </lineage>
</organism>
<dbReference type="eggNOG" id="ENOG502RXBQ">
    <property type="taxonomic scope" value="Eukaryota"/>
</dbReference>
<sequence>MAHPDGHNPAHDDYDDAEREAAADGEHPFHVDRRTMRDIVEGKMAANVQTIRFLSSGTFHKAYLIVLADGRELVFRIARRHMPRLKTESEVATLNYVRLHTAIPVPFVHHYDANPLNRIGGEYILMSKAPGVPLSKHYYHLSGDTLRKLLRNVAELIVPLFAHRFPKTGSLYMSRPLKYYQTRAPTGAPPTGDEFFVGPIVSWAFFGGGRGEESSIDRGPWSSTRAYLTSATEREIDAVRAEGSGRAQHHRPHLPPEDYEYDSSTDVSDNEDEHWRTARWARGAGGISDSDSDPGEVAYRDYRRTQRGSFLIAHTVQRVDACKKEMARFLRVMESLGAYPSGGKDEFSLDMHDISLQNIFVDEEDPSKITCVIDWESTTVRPLWFCAHVPSFLEHAYPHPQLPPNVSASSLFWQEASKIEDVGAQWAQTEQEGQALRAAHRVIEWDGWEEGLVATILGDEEEDDGEPTQRPPSHFGTVVPATEGGLVVVKSRSPRSGIGFKGGGVNGNGASKAGAGVDLALLNGVEERLRRNGLLEDSN</sequence>
<keyword evidence="4" id="KW-1185">Reference proteome</keyword>
<dbReference type="Pfam" id="PF01636">
    <property type="entry name" value="APH"/>
    <property type="match status" value="1"/>
</dbReference>
<dbReference type="Proteomes" id="UP000006514">
    <property type="component" value="Unassembled WGS sequence"/>
</dbReference>
<dbReference type="GO" id="GO:0005739">
    <property type="term" value="C:mitochondrion"/>
    <property type="evidence" value="ECO:0007669"/>
    <property type="project" value="UniProtKB-SubCell"/>
</dbReference>
<feature type="compositionally biased region" description="Basic and acidic residues" evidence="1">
    <location>
        <begin position="19"/>
        <end position="30"/>
    </location>
</feature>
<dbReference type="Gene3D" id="3.30.200.20">
    <property type="entry name" value="Phosphorylase Kinase, domain 1"/>
    <property type="match status" value="1"/>
</dbReference>
<name>J0WSP8_AURST</name>
<evidence type="ECO:0000256" key="1">
    <source>
        <dbReference type="SAM" id="MobiDB-lite"/>
    </source>
</evidence>
<dbReference type="PANTHER" id="PTHR36091">
    <property type="entry name" value="ALTERED INHERITANCE OF MITOCHONDRIA PROTEIN 9, MITOCHONDRIAL"/>
    <property type="match status" value="1"/>
</dbReference>
<reference evidence="4" key="1">
    <citation type="journal article" date="2012" name="Science">
        <title>The Paleozoic origin of enzymatic lignin decomposition reconstructed from 31 fungal genomes.</title>
        <authorList>
            <person name="Floudas D."/>
            <person name="Binder M."/>
            <person name="Riley R."/>
            <person name="Barry K."/>
            <person name="Blanchette R.A."/>
            <person name="Henrissat B."/>
            <person name="Martinez A.T."/>
            <person name="Otillar R."/>
            <person name="Spatafora J.W."/>
            <person name="Yadav J.S."/>
            <person name="Aerts A."/>
            <person name="Benoit I."/>
            <person name="Boyd A."/>
            <person name="Carlson A."/>
            <person name="Copeland A."/>
            <person name="Coutinho P.M."/>
            <person name="de Vries R.P."/>
            <person name="Ferreira P."/>
            <person name="Findley K."/>
            <person name="Foster B."/>
            <person name="Gaskell J."/>
            <person name="Glotzer D."/>
            <person name="Gorecki P."/>
            <person name="Heitman J."/>
            <person name="Hesse C."/>
            <person name="Hori C."/>
            <person name="Igarashi K."/>
            <person name="Jurgens J.A."/>
            <person name="Kallen N."/>
            <person name="Kersten P."/>
            <person name="Kohler A."/>
            <person name="Kuees U."/>
            <person name="Kumar T.K.A."/>
            <person name="Kuo A."/>
            <person name="LaButti K."/>
            <person name="Larrondo L.F."/>
            <person name="Lindquist E."/>
            <person name="Ling A."/>
            <person name="Lombard V."/>
            <person name="Lucas S."/>
            <person name="Lundell T."/>
            <person name="Martin R."/>
            <person name="McLaughlin D.J."/>
            <person name="Morgenstern I."/>
            <person name="Morin E."/>
            <person name="Murat C."/>
            <person name="Nagy L.G."/>
            <person name="Nolan M."/>
            <person name="Ohm R.A."/>
            <person name="Patyshakuliyeva A."/>
            <person name="Rokas A."/>
            <person name="Ruiz-Duenas F.J."/>
            <person name="Sabat G."/>
            <person name="Salamov A."/>
            <person name="Samejima M."/>
            <person name="Schmutz J."/>
            <person name="Slot J.C."/>
            <person name="St John F."/>
            <person name="Stenlid J."/>
            <person name="Sun H."/>
            <person name="Sun S."/>
            <person name="Syed K."/>
            <person name="Tsang A."/>
            <person name="Wiebenga A."/>
            <person name="Young D."/>
            <person name="Pisabarro A."/>
            <person name="Eastwood D.C."/>
            <person name="Martin F."/>
            <person name="Cullen D."/>
            <person name="Grigoriev I.V."/>
            <person name="Hibbett D.S."/>
        </authorList>
    </citation>
    <scope>NUCLEOTIDE SEQUENCE [LARGE SCALE GENOMIC DNA]</scope>
    <source>
        <strain evidence="4">TFB10046</strain>
    </source>
</reference>
<feature type="region of interest" description="Disordered" evidence="1">
    <location>
        <begin position="242"/>
        <end position="268"/>
    </location>
</feature>
<dbReference type="InterPro" id="IPR011009">
    <property type="entry name" value="Kinase-like_dom_sf"/>
</dbReference>
<dbReference type="PANTHER" id="PTHR36091:SF2">
    <property type="entry name" value="AMINOGLYCOSIDE PHOSPHOTRANSFERASE DOMAIN-CONTAINING PROTEIN"/>
    <property type="match status" value="1"/>
</dbReference>
<feature type="compositionally biased region" description="Acidic residues" evidence="1">
    <location>
        <begin position="257"/>
        <end position="268"/>
    </location>
</feature>
<dbReference type="InParanoid" id="J0WSP8"/>
<dbReference type="OMA" id="IEWDGWE"/>
<proteinExistence type="predicted"/>
<feature type="domain" description="Aminoglycoside phosphotransferase" evidence="2">
    <location>
        <begin position="50"/>
        <end position="179"/>
    </location>
</feature>
<feature type="compositionally biased region" description="Basic and acidic residues" evidence="1">
    <location>
        <begin position="1"/>
        <end position="12"/>
    </location>
</feature>
<dbReference type="EMBL" id="JH687866">
    <property type="protein sequence ID" value="EJD36287.1"/>
    <property type="molecule type" value="Genomic_DNA"/>
</dbReference>
<dbReference type="SUPFAM" id="SSF56112">
    <property type="entry name" value="Protein kinase-like (PK-like)"/>
    <property type="match status" value="1"/>
</dbReference>
<dbReference type="KEGG" id="adl:AURDEDRAFT_117129"/>
<dbReference type="AlphaFoldDB" id="J0WSP8"/>
<dbReference type="InterPro" id="IPR002575">
    <property type="entry name" value="Aminoglycoside_PTrfase"/>
</dbReference>
<evidence type="ECO:0000313" key="3">
    <source>
        <dbReference type="EMBL" id="EJD36287.1"/>
    </source>
</evidence>
<gene>
    <name evidence="3" type="ORF">AURDEDRAFT_117129</name>
</gene>
<dbReference type="OrthoDB" id="10003767at2759"/>
<protein>
    <recommendedName>
        <fullName evidence="2">Aminoglycoside phosphotransferase domain-containing protein</fullName>
    </recommendedName>
</protein>
<evidence type="ECO:0000259" key="2">
    <source>
        <dbReference type="Pfam" id="PF01636"/>
    </source>
</evidence>
<accession>J0WSP8</accession>
<feature type="region of interest" description="Disordered" evidence="1">
    <location>
        <begin position="1"/>
        <end position="30"/>
    </location>
</feature>